<accession>A0A4R1XIK5</accession>
<dbReference type="Pfam" id="PF00120">
    <property type="entry name" value="Gln-synt_C"/>
    <property type="match status" value="2"/>
</dbReference>
<dbReference type="GO" id="GO:0004356">
    <property type="term" value="F:glutamine synthetase activity"/>
    <property type="evidence" value="ECO:0007669"/>
    <property type="project" value="InterPro"/>
</dbReference>
<dbReference type="SUPFAM" id="SSF54368">
    <property type="entry name" value="Glutamine synthetase, N-terminal domain"/>
    <property type="match status" value="1"/>
</dbReference>
<evidence type="ECO:0000256" key="2">
    <source>
        <dbReference type="PROSITE-ProRule" id="PRU01331"/>
    </source>
</evidence>
<sequence>MNSPNIDFKVHPKTRSYTHSQAQLFLNEVTTYLQHYPETSDVDIFLHDLNGHIRGKRIDINSLKGLSKGCYFPLSVYAMSLDGKVVEEAGIGKHIGEPDQLCTPILGTLQPSALHPTTHAQLFLSMKEEDGSDCPLEPRNILKKILNQFHQADYFPVMTAELEFFLYKATNDDGSQNILPSQCFDLDALDQNQQILEEIKTQAGLQSIEIISIVAESAQGQYELNIQHSRDILKLADQIMALKRIVKQVAQQHQLLASFMAKPSMHQAGSGLHFHMSLLNQQHDNLFSLTPQARLSTTAPIASTSTAEGLSVATDQTAPLLLKALAGLIELMPASMAILAPNINSFRRFKMGNHVPMEANWGSNNRNVAIRLPCSDQQNKRFEYRVAGADANPYLALSIILIGVWHGIHHDLVLPPPSQLMKLNDQRRFLPNNQLDALQLFKNHPILNQYLGSKFVELWYTCKLSEYQTIHNQITSMELKWGI</sequence>
<dbReference type="SMART" id="SM01230">
    <property type="entry name" value="Gln-synt_C"/>
    <property type="match status" value="1"/>
</dbReference>
<evidence type="ECO:0000313" key="6">
    <source>
        <dbReference type="Proteomes" id="UP000294963"/>
    </source>
</evidence>
<dbReference type="EMBL" id="SLVJ01000023">
    <property type="protein sequence ID" value="TCM62801.1"/>
    <property type="molecule type" value="Genomic_DNA"/>
</dbReference>
<dbReference type="InterPro" id="IPR014746">
    <property type="entry name" value="Gln_synth/guanido_kin_cat_dom"/>
</dbReference>
<evidence type="ECO:0000256" key="1">
    <source>
        <dbReference type="ARBA" id="ARBA00022598"/>
    </source>
</evidence>
<dbReference type="Proteomes" id="UP000294963">
    <property type="component" value="Unassembled WGS sequence"/>
</dbReference>
<dbReference type="PANTHER" id="PTHR43785:SF12">
    <property type="entry name" value="TYPE-1 GLUTAMINE SYNTHETASE 2"/>
    <property type="match status" value="1"/>
</dbReference>
<proteinExistence type="inferred from homology"/>
<evidence type="ECO:0000256" key="3">
    <source>
        <dbReference type="RuleBase" id="RU000384"/>
    </source>
</evidence>
<evidence type="ECO:0000313" key="5">
    <source>
        <dbReference type="EMBL" id="TCM62801.1"/>
    </source>
</evidence>
<dbReference type="InterPro" id="IPR008146">
    <property type="entry name" value="Gln_synth_cat_dom"/>
</dbReference>
<dbReference type="OrthoDB" id="9789509at2"/>
<reference evidence="5 6" key="1">
    <citation type="submission" date="2019-03" db="EMBL/GenBank/DDBJ databases">
        <title>Genomic analyses of the natural microbiome of Caenorhabditis elegans.</title>
        <authorList>
            <person name="Samuel B."/>
        </authorList>
    </citation>
    <scope>NUCLEOTIDE SEQUENCE [LARGE SCALE GENOMIC DNA]</scope>
    <source>
        <strain evidence="5 6">JUb89</strain>
    </source>
</reference>
<dbReference type="InterPro" id="IPR036651">
    <property type="entry name" value="Gln_synt_N_sf"/>
</dbReference>
<dbReference type="PANTHER" id="PTHR43785">
    <property type="entry name" value="GAMMA-GLUTAMYLPUTRESCINE SYNTHETASE"/>
    <property type="match status" value="1"/>
</dbReference>
<dbReference type="AlphaFoldDB" id="A0A4R1XIK5"/>
<dbReference type="GO" id="GO:0006598">
    <property type="term" value="P:polyamine catabolic process"/>
    <property type="evidence" value="ECO:0007669"/>
    <property type="project" value="TreeGrafter"/>
</dbReference>
<dbReference type="GO" id="GO:0006542">
    <property type="term" value="P:glutamine biosynthetic process"/>
    <property type="evidence" value="ECO:0007669"/>
    <property type="project" value="InterPro"/>
</dbReference>
<keyword evidence="1 5" id="KW-0436">Ligase</keyword>
<feature type="domain" description="GS catalytic" evidence="4">
    <location>
        <begin position="138"/>
        <end position="483"/>
    </location>
</feature>
<gene>
    <name evidence="5" type="ORF">EC844_12345</name>
</gene>
<dbReference type="PROSITE" id="PS51987">
    <property type="entry name" value="GS_CATALYTIC"/>
    <property type="match status" value="1"/>
</dbReference>
<protein>
    <submittedName>
        <fullName evidence="5">Glutamate--putrescine ligase</fullName>
    </submittedName>
</protein>
<dbReference type="Gene3D" id="3.30.590.10">
    <property type="entry name" value="Glutamine synthetase/guanido kinase, catalytic domain"/>
    <property type="match status" value="1"/>
</dbReference>
<dbReference type="SUPFAM" id="SSF55931">
    <property type="entry name" value="Glutamine synthetase/guanido kinase"/>
    <property type="match status" value="1"/>
</dbReference>
<comment type="caution">
    <text evidence="5">The sequence shown here is derived from an EMBL/GenBank/DDBJ whole genome shotgun (WGS) entry which is preliminary data.</text>
</comment>
<organism evidence="5 6">
    <name type="scientific">Acinetobacter calcoaceticus</name>
    <dbReference type="NCBI Taxonomy" id="471"/>
    <lineage>
        <taxon>Bacteria</taxon>
        <taxon>Pseudomonadati</taxon>
        <taxon>Pseudomonadota</taxon>
        <taxon>Gammaproteobacteria</taxon>
        <taxon>Moraxellales</taxon>
        <taxon>Moraxellaceae</taxon>
        <taxon>Acinetobacter</taxon>
        <taxon>Acinetobacter calcoaceticus/baumannii complex</taxon>
    </lineage>
</organism>
<evidence type="ECO:0000259" key="4">
    <source>
        <dbReference type="PROSITE" id="PS51987"/>
    </source>
</evidence>
<keyword evidence="6" id="KW-1185">Reference proteome</keyword>
<comment type="similarity">
    <text evidence="2 3">Belongs to the glutamine synthetase family.</text>
</comment>
<name>A0A4R1XIK5_ACICA</name>